<feature type="transmembrane region" description="Helical" evidence="8">
    <location>
        <begin position="93"/>
        <end position="116"/>
    </location>
</feature>
<evidence type="ECO:0000256" key="5">
    <source>
        <dbReference type="ARBA" id="ARBA00022692"/>
    </source>
</evidence>
<protein>
    <recommendedName>
        <fullName evidence="10">UAA transporter family protein</fullName>
    </recommendedName>
</protein>
<evidence type="ECO:0000256" key="6">
    <source>
        <dbReference type="ARBA" id="ARBA00022989"/>
    </source>
</evidence>
<evidence type="ECO:0000256" key="8">
    <source>
        <dbReference type="SAM" id="Phobius"/>
    </source>
</evidence>
<evidence type="ECO:0000313" key="9">
    <source>
        <dbReference type="WBParaSite" id="maker-PairedContig_1198-snap-gene-3.17-mRNA-1"/>
    </source>
</evidence>
<name>A0A1I8EBA8_WUCBA</name>
<comment type="subcellular location">
    <subcellularLocation>
        <location evidence="1">Endomembrane system</location>
        <topology evidence="1">Multi-pass membrane protein</topology>
    </subcellularLocation>
</comment>
<sequence length="208" mass="23644">GYARIVFIFFVVNDSNNLALRYNVSIPLFIIFHTGTLLANVLLGFCLRNRICSLGKLLSIMFVSVGVVLFTLADQFSKHPIIEKDGKSVHPLSILHFNPGIFLLIFATLLSAYLGICQEDLYCTYGDHSQEGIFFIMDMYYKCTYTYFADYIAECCNGYNTKEILIDVILFKNPFTFMHCIGCLLVLLGTIAFTLCDFKFMFAQKKSV</sequence>
<feature type="transmembrane region" description="Helical" evidence="8">
    <location>
        <begin position="26"/>
        <end position="47"/>
    </location>
</feature>
<dbReference type="GO" id="GO:0005462">
    <property type="term" value="F:UDP-N-acetylglucosamine transmembrane transporter activity"/>
    <property type="evidence" value="ECO:0007669"/>
    <property type="project" value="TreeGrafter"/>
</dbReference>
<evidence type="ECO:0000256" key="4">
    <source>
        <dbReference type="ARBA" id="ARBA00022597"/>
    </source>
</evidence>
<comment type="similarity">
    <text evidence="2">Belongs to the nucleotide-sugar transporter family. SLC35B subfamily.</text>
</comment>
<dbReference type="PANTHER" id="PTHR10778">
    <property type="entry name" value="SOLUTE CARRIER FAMILY 35 MEMBER B"/>
    <property type="match status" value="1"/>
</dbReference>
<keyword evidence="4" id="KW-0762">Sugar transport</keyword>
<dbReference type="AlphaFoldDB" id="A0A1I8EBA8"/>
<keyword evidence="7 8" id="KW-0472">Membrane</keyword>
<proteinExistence type="inferred from homology"/>
<evidence type="ECO:0000256" key="3">
    <source>
        <dbReference type="ARBA" id="ARBA00022448"/>
    </source>
</evidence>
<organism evidence="9">
    <name type="scientific">Wuchereria bancrofti</name>
    <dbReference type="NCBI Taxonomy" id="6293"/>
    <lineage>
        <taxon>Eukaryota</taxon>
        <taxon>Metazoa</taxon>
        <taxon>Ecdysozoa</taxon>
        <taxon>Nematoda</taxon>
        <taxon>Chromadorea</taxon>
        <taxon>Rhabditida</taxon>
        <taxon>Spirurina</taxon>
        <taxon>Spiruromorpha</taxon>
        <taxon>Filarioidea</taxon>
        <taxon>Onchocercidae</taxon>
        <taxon>Wuchereria</taxon>
    </lineage>
</organism>
<accession>A0A1I8EBA8</accession>
<dbReference type="WBParaSite" id="maker-PairedContig_1198-snap-gene-3.17-mRNA-1">
    <property type="protein sequence ID" value="maker-PairedContig_1198-snap-gene-3.17-mRNA-1"/>
    <property type="gene ID" value="maker-PairedContig_1198-snap-gene-3.17"/>
</dbReference>
<dbReference type="GO" id="GO:0005464">
    <property type="term" value="F:UDP-xylose transmembrane transporter activity"/>
    <property type="evidence" value="ECO:0007669"/>
    <property type="project" value="TreeGrafter"/>
</dbReference>
<dbReference type="PANTHER" id="PTHR10778:SF4">
    <property type="entry name" value="NUCLEOTIDE SUGAR TRANSPORTER SLC35B4"/>
    <property type="match status" value="1"/>
</dbReference>
<keyword evidence="6 8" id="KW-1133">Transmembrane helix</keyword>
<dbReference type="Pfam" id="PF08449">
    <property type="entry name" value="UAA"/>
    <property type="match status" value="1"/>
</dbReference>
<evidence type="ECO:0000256" key="2">
    <source>
        <dbReference type="ARBA" id="ARBA00010694"/>
    </source>
</evidence>
<evidence type="ECO:0008006" key="10">
    <source>
        <dbReference type="Google" id="ProtNLM"/>
    </source>
</evidence>
<evidence type="ECO:0000256" key="7">
    <source>
        <dbReference type="ARBA" id="ARBA00023136"/>
    </source>
</evidence>
<dbReference type="InterPro" id="IPR013657">
    <property type="entry name" value="SCL35B1-4/HUT1"/>
</dbReference>
<feature type="transmembrane region" description="Helical" evidence="8">
    <location>
        <begin position="175"/>
        <end position="195"/>
    </location>
</feature>
<feature type="transmembrane region" description="Helical" evidence="8">
    <location>
        <begin position="54"/>
        <end position="73"/>
    </location>
</feature>
<dbReference type="GO" id="GO:0005789">
    <property type="term" value="C:endoplasmic reticulum membrane"/>
    <property type="evidence" value="ECO:0007669"/>
    <property type="project" value="TreeGrafter"/>
</dbReference>
<evidence type="ECO:0000256" key="1">
    <source>
        <dbReference type="ARBA" id="ARBA00004127"/>
    </source>
</evidence>
<keyword evidence="3" id="KW-0813">Transport</keyword>
<reference evidence="9" key="1">
    <citation type="submission" date="2016-11" db="UniProtKB">
        <authorList>
            <consortium name="WormBaseParasite"/>
        </authorList>
    </citation>
    <scope>IDENTIFICATION</scope>
    <source>
        <strain evidence="9">pt0022</strain>
    </source>
</reference>
<keyword evidence="5 8" id="KW-0812">Transmembrane</keyword>
<dbReference type="GO" id="GO:0000139">
    <property type="term" value="C:Golgi membrane"/>
    <property type="evidence" value="ECO:0007669"/>
    <property type="project" value="TreeGrafter"/>
</dbReference>